<proteinExistence type="predicted"/>
<keyword evidence="2" id="KW-1185">Reference proteome</keyword>
<reference evidence="1 2" key="1">
    <citation type="submission" date="2021-03" db="EMBL/GenBank/DDBJ databases">
        <title>Assistant Professor.</title>
        <authorList>
            <person name="Huq M.A."/>
        </authorList>
    </citation>
    <scope>NUCLEOTIDE SEQUENCE [LARGE SCALE GENOMIC DNA]</scope>
    <source>
        <strain evidence="1 2">MAH-29</strain>
    </source>
</reference>
<sequence length="114" mass="12523">MKSYGSLTDALSDLRTRGYHADFATETVCLYCGDLDLRLDPEDFHVDEIHRFEGNCKPEDNTVLYAITSSTGVKGTLVDPYGARGGDSGCELGNTNLLTMLEGARNWNQTAKQL</sequence>
<evidence type="ECO:0000313" key="1">
    <source>
        <dbReference type="EMBL" id="MBO9201739.1"/>
    </source>
</evidence>
<protein>
    <recommendedName>
        <fullName evidence="3">Phosphoribosylpyrophosphate synthetase</fullName>
    </recommendedName>
</protein>
<accession>A0ABS3YUY6</accession>
<dbReference type="EMBL" id="JAGHKO010000004">
    <property type="protein sequence ID" value="MBO9201739.1"/>
    <property type="molecule type" value="Genomic_DNA"/>
</dbReference>
<evidence type="ECO:0000313" key="2">
    <source>
        <dbReference type="Proteomes" id="UP000677244"/>
    </source>
</evidence>
<organism evidence="1 2">
    <name type="scientific">Niastella soli</name>
    <dbReference type="NCBI Taxonomy" id="2821487"/>
    <lineage>
        <taxon>Bacteria</taxon>
        <taxon>Pseudomonadati</taxon>
        <taxon>Bacteroidota</taxon>
        <taxon>Chitinophagia</taxon>
        <taxon>Chitinophagales</taxon>
        <taxon>Chitinophagaceae</taxon>
        <taxon>Niastella</taxon>
    </lineage>
</organism>
<gene>
    <name evidence="1" type="ORF">J7I42_15765</name>
</gene>
<dbReference type="Proteomes" id="UP000677244">
    <property type="component" value="Unassembled WGS sequence"/>
</dbReference>
<comment type="caution">
    <text evidence="1">The sequence shown here is derived from an EMBL/GenBank/DDBJ whole genome shotgun (WGS) entry which is preliminary data.</text>
</comment>
<dbReference type="RefSeq" id="WP_209139793.1">
    <property type="nucleotide sequence ID" value="NZ_JAGHKO010000004.1"/>
</dbReference>
<evidence type="ECO:0008006" key="3">
    <source>
        <dbReference type="Google" id="ProtNLM"/>
    </source>
</evidence>
<name>A0ABS3YUY6_9BACT</name>